<evidence type="ECO:0000313" key="7">
    <source>
        <dbReference type="Proteomes" id="UP001281731"/>
    </source>
</evidence>
<protein>
    <submittedName>
        <fullName evidence="5">Iron-containing alcohol dehydrogenase</fullName>
        <ecNumber evidence="5">1.1.1.-</ecNumber>
    </submittedName>
</protein>
<dbReference type="GO" id="GO:1990002">
    <property type="term" value="F:methylglyoxal reductase (NADPH) (acetol producing) activity"/>
    <property type="evidence" value="ECO:0007669"/>
    <property type="project" value="TreeGrafter"/>
</dbReference>
<dbReference type="Pfam" id="PF25137">
    <property type="entry name" value="ADH_Fe_C"/>
    <property type="match status" value="1"/>
</dbReference>
<dbReference type="RefSeq" id="WP_320754906.1">
    <property type="nucleotide sequence ID" value="NZ_JAWNFQ010000004.1"/>
</dbReference>
<dbReference type="Proteomes" id="UP001275049">
    <property type="component" value="Unassembled WGS sequence"/>
</dbReference>
<feature type="domain" description="Alcohol dehydrogenase iron-type/glycerol dehydrogenase GldA" evidence="2">
    <location>
        <begin position="11"/>
        <end position="180"/>
    </location>
</feature>
<dbReference type="GO" id="GO:0008106">
    <property type="term" value="F:alcohol dehydrogenase (NADP+) activity"/>
    <property type="evidence" value="ECO:0007669"/>
    <property type="project" value="TreeGrafter"/>
</dbReference>
<dbReference type="Pfam" id="PF00465">
    <property type="entry name" value="Fe-ADH"/>
    <property type="match status" value="1"/>
</dbReference>
<dbReference type="EMBL" id="JAWNGA010000002">
    <property type="protein sequence ID" value="MDY5132479.1"/>
    <property type="molecule type" value="Genomic_DNA"/>
</dbReference>
<evidence type="ECO:0000259" key="3">
    <source>
        <dbReference type="Pfam" id="PF25137"/>
    </source>
</evidence>
<dbReference type="PANTHER" id="PTHR43633">
    <property type="entry name" value="ALCOHOL DEHYDROGENASE YQHD"/>
    <property type="match status" value="1"/>
</dbReference>
<keyword evidence="1 5" id="KW-0560">Oxidoreductase</keyword>
<reference evidence="5 6" key="1">
    <citation type="submission" date="2023-10" db="EMBL/GenBank/DDBJ databases">
        <title>Whole Genome based description of the genera Actinobaculum and Actinotignum reveals a complex phylogenetic relationship within the species included in the genus Actinotignum.</title>
        <authorList>
            <person name="Jensen C.S."/>
            <person name="Dargis R."/>
            <person name="Kemp M."/>
            <person name="Christensen J.J."/>
        </authorList>
    </citation>
    <scope>NUCLEOTIDE SEQUENCE</scope>
    <source>
        <strain evidence="5">SLA_B511</strain>
        <strain evidence="4 6">SLA_B974</strain>
    </source>
</reference>
<organism evidence="5 7">
    <name type="scientific">Actinotignum urinale</name>
    <dbReference type="NCBI Taxonomy" id="190146"/>
    <lineage>
        <taxon>Bacteria</taxon>
        <taxon>Bacillati</taxon>
        <taxon>Actinomycetota</taxon>
        <taxon>Actinomycetes</taxon>
        <taxon>Actinomycetales</taxon>
        <taxon>Actinomycetaceae</taxon>
        <taxon>Actinotignum</taxon>
    </lineage>
</organism>
<dbReference type="PANTHER" id="PTHR43633:SF1">
    <property type="entry name" value="ALCOHOL DEHYDROGENASE YQHD"/>
    <property type="match status" value="1"/>
</dbReference>
<evidence type="ECO:0000313" key="4">
    <source>
        <dbReference type="EMBL" id="MDY5132479.1"/>
    </source>
</evidence>
<dbReference type="Gene3D" id="3.40.50.1970">
    <property type="match status" value="1"/>
</dbReference>
<evidence type="ECO:0000259" key="2">
    <source>
        <dbReference type="Pfam" id="PF00465"/>
    </source>
</evidence>
<evidence type="ECO:0000313" key="5">
    <source>
        <dbReference type="EMBL" id="MDY5154765.1"/>
    </source>
</evidence>
<gene>
    <name evidence="5" type="ORF">R6G80_03375</name>
    <name evidence="4" type="ORF">R6G86_01795</name>
</gene>
<name>A0AAW9HWI4_9ACTO</name>
<dbReference type="InterPro" id="IPR001670">
    <property type="entry name" value="ADH_Fe/GldA"/>
</dbReference>
<dbReference type="GO" id="GO:0046872">
    <property type="term" value="F:metal ion binding"/>
    <property type="evidence" value="ECO:0007669"/>
    <property type="project" value="InterPro"/>
</dbReference>
<dbReference type="InterPro" id="IPR056798">
    <property type="entry name" value="ADH_Fe_C"/>
</dbReference>
<dbReference type="AlphaFoldDB" id="A0AAW9HWI4"/>
<dbReference type="CDD" id="cd08187">
    <property type="entry name" value="BDH"/>
    <property type="match status" value="1"/>
</dbReference>
<comment type="caution">
    <text evidence="5">The sequence shown here is derived from an EMBL/GenBank/DDBJ whole genome shotgun (WGS) entry which is preliminary data.</text>
</comment>
<proteinExistence type="predicted"/>
<dbReference type="GO" id="GO:1990362">
    <property type="term" value="F:butanol dehydrogenase (NAD+) activity"/>
    <property type="evidence" value="ECO:0007669"/>
    <property type="project" value="InterPro"/>
</dbReference>
<dbReference type="FunFam" id="3.40.50.1970:FF:000003">
    <property type="entry name" value="Alcohol dehydrogenase, iron-containing"/>
    <property type="match status" value="1"/>
</dbReference>
<dbReference type="EC" id="1.1.1.-" evidence="5"/>
<dbReference type="SUPFAM" id="SSF56796">
    <property type="entry name" value="Dehydroquinate synthase-like"/>
    <property type="match status" value="1"/>
</dbReference>
<dbReference type="Gene3D" id="1.20.1090.10">
    <property type="entry name" value="Dehydroquinate synthase-like - alpha domain"/>
    <property type="match status" value="1"/>
</dbReference>
<sequence length="392" mass="43307">MINNFTLQVATTYIFGSDAEESIGKKLADSGYTTALVHYEDKSHAINSGLLDKVIANLHREGLKVIRHGGVVPNPRLHVVENGIALAKSNHVDVIIAIGGGSVIDSSKAIALGAANTEPVWDYFQEKLAPEKTLPVAVVLTNPSSGSEASQVSVITNRKTGEKLTLSNPLLRPAFAFMNPELSTTVPLYATACGIVDMFSHICERYFTPSHDFGFVDYLAEGALRAIVQYGELLVQHPRNVTFRSEMMWASTMAQNNILCVGREEDWSTHIIANEISAKYDVAHGATLSIIMCSWMRYVYESNPRRFARFAREVFGVRDETMDFAEQAKQGIEATRAFFQRLGMPTSFHDADIPTDGVEDMLNKIHFGPHHTIGSVQPLNREDCAHIFEASF</sequence>
<accession>A0AAW9HWI4</accession>
<evidence type="ECO:0000313" key="6">
    <source>
        <dbReference type="Proteomes" id="UP001275049"/>
    </source>
</evidence>
<feature type="domain" description="Fe-containing alcohol dehydrogenase-like C-terminal" evidence="3">
    <location>
        <begin position="191"/>
        <end position="391"/>
    </location>
</feature>
<evidence type="ECO:0000256" key="1">
    <source>
        <dbReference type="ARBA" id="ARBA00023002"/>
    </source>
</evidence>
<dbReference type="GO" id="GO:0005829">
    <property type="term" value="C:cytosol"/>
    <property type="evidence" value="ECO:0007669"/>
    <property type="project" value="TreeGrafter"/>
</dbReference>
<keyword evidence="6" id="KW-1185">Reference proteome</keyword>
<dbReference type="InterPro" id="IPR044731">
    <property type="entry name" value="BDH-like"/>
</dbReference>
<dbReference type="EMBL" id="JAWNGC010000003">
    <property type="protein sequence ID" value="MDY5154765.1"/>
    <property type="molecule type" value="Genomic_DNA"/>
</dbReference>
<dbReference type="Proteomes" id="UP001281731">
    <property type="component" value="Unassembled WGS sequence"/>
</dbReference>